<reference evidence="3 4" key="1">
    <citation type="submission" date="2012-06" db="EMBL/GenBank/DDBJ databases">
        <title>Complete sequence of Sulfurospirillum barnesii SES-3.</title>
        <authorList>
            <consortium name="US DOE Joint Genome Institute"/>
            <person name="Lucas S."/>
            <person name="Han J."/>
            <person name="Lapidus A."/>
            <person name="Cheng J.-F."/>
            <person name="Goodwin L."/>
            <person name="Pitluck S."/>
            <person name="Peters L."/>
            <person name="Ovchinnikova G."/>
            <person name="Lu M."/>
            <person name="Detter J.C."/>
            <person name="Han C."/>
            <person name="Tapia R."/>
            <person name="Land M."/>
            <person name="Hauser L."/>
            <person name="Kyrpides N."/>
            <person name="Ivanova N."/>
            <person name="Pagani I."/>
            <person name="Stolz J."/>
            <person name="Arkin A."/>
            <person name="Dehal P."/>
            <person name="Oremland R."/>
            <person name="Saltikov C."/>
            <person name="Basu P."/>
            <person name="Hollibaugh J."/>
            <person name="Newman D."/>
            <person name="Stolyar S."/>
            <person name="Hazen T."/>
            <person name="Woyke T."/>
        </authorList>
    </citation>
    <scope>NUCLEOTIDE SEQUENCE [LARGE SCALE GENOMIC DNA]</scope>
    <source>
        <strain evidence="4">ATCC 700032 / DSM 10660 / SES-3</strain>
    </source>
</reference>
<dbReference type="AlphaFoldDB" id="I3XYW6"/>
<protein>
    <submittedName>
        <fullName evidence="3">Glycosyl transferase</fullName>
    </submittedName>
</protein>
<organism evidence="3 4">
    <name type="scientific">Sulfurospirillum barnesii (strain ATCC 700032 / DSM 10660 / SES-3)</name>
    <dbReference type="NCBI Taxonomy" id="760154"/>
    <lineage>
        <taxon>Bacteria</taxon>
        <taxon>Pseudomonadati</taxon>
        <taxon>Campylobacterota</taxon>
        <taxon>Epsilonproteobacteria</taxon>
        <taxon>Campylobacterales</taxon>
        <taxon>Sulfurospirillaceae</taxon>
        <taxon>Sulfurospirillum</taxon>
    </lineage>
</organism>
<evidence type="ECO:0000256" key="1">
    <source>
        <dbReference type="SAM" id="Phobius"/>
    </source>
</evidence>
<dbReference type="Proteomes" id="UP000006176">
    <property type="component" value="Chromosome"/>
</dbReference>
<evidence type="ECO:0000313" key="4">
    <source>
        <dbReference type="Proteomes" id="UP000006176"/>
    </source>
</evidence>
<dbReference type="eggNOG" id="COG1215">
    <property type="taxonomic scope" value="Bacteria"/>
</dbReference>
<keyword evidence="4" id="KW-1185">Reference proteome</keyword>
<keyword evidence="1" id="KW-0472">Membrane</keyword>
<sequence length="332" mass="38619">MGEDKPFFSVVIPLYNKQNHVKETIETVLAQTFQDFEIVVVNDGSKDDSAKMVEAMRDERIRLINQENAGVSVARNNGIKEAKAEYIAFLDADDLWLPEFLQTIYELRQNFPDAGLYATAYKKRKANGEESGIDIQGLPSKDYIGLIPNYFESIVKGSNLVWTSATCIPKKVFVENNIWFPEDEKYGEDQYVWARVALEKRIVYNTKECAIYLSETENNTAFITDRLEMPLPTKINLMNYKNLAHNEDIKKWLSLYIDKHLLNKVIKNKKNKNGKNILKILCTNKFTFINHLKIIFILLIPNILFDYFIQKKNKSKKVKQFFKAILFFKVIE</sequence>
<name>I3XYW6_SULBS</name>
<accession>I3XYW6</accession>
<feature type="transmembrane region" description="Helical" evidence="1">
    <location>
        <begin position="288"/>
        <end position="309"/>
    </location>
</feature>
<dbReference type="Gene3D" id="3.90.550.10">
    <property type="entry name" value="Spore Coat Polysaccharide Biosynthesis Protein SpsA, Chain A"/>
    <property type="match status" value="1"/>
</dbReference>
<dbReference type="HOGENOM" id="CLU_025996_0_0_7"/>
<dbReference type="GO" id="GO:0016758">
    <property type="term" value="F:hexosyltransferase activity"/>
    <property type="evidence" value="ECO:0007669"/>
    <property type="project" value="UniProtKB-ARBA"/>
</dbReference>
<feature type="domain" description="Glycosyltransferase 2-like" evidence="2">
    <location>
        <begin position="9"/>
        <end position="130"/>
    </location>
</feature>
<dbReference type="CDD" id="cd00761">
    <property type="entry name" value="Glyco_tranf_GTA_type"/>
    <property type="match status" value="1"/>
</dbReference>
<dbReference type="KEGG" id="sba:Sulba_1860"/>
<keyword evidence="1" id="KW-0812">Transmembrane</keyword>
<dbReference type="SUPFAM" id="SSF53448">
    <property type="entry name" value="Nucleotide-diphospho-sugar transferases"/>
    <property type="match status" value="1"/>
</dbReference>
<keyword evidence="3" id="KW-0808">Transferase</keyword>
<dbReference type="PANTHER" id="PTHR22916:SF3">
    <property type="entry name" value="UDP-GLCNAC:BETAGAL BETA-1,3-N-ACETYLGLUCOSAMINYLTRANSFERASE-LIKE PROTEIN 1"/>
    <property type="match status" value="1"/>
</dbReference>
<dbReference type="PATRIC" id="fig|760154.4.peg.1857"/>
<gene>
    <name evidence="3" type="ordered locus">Sulba_1860</name>
</gene>
<dbReference type="OrthoDB" id="9786172at2"/>
<dbReference type="Pfam" id="PF00535">
    <property type="entry name" value="Glycos_transf_2"/>
    <property type="match status" value="1"/>
</dbReference>
<dbReference type="InterPro" id="IPR001173">
    <property type="entry name" value="Glyco_trans_2-like"/>
</dbReference>
<dbReference type="STRING" id="760154.Sulba_1860"/>
<dbReference type="RefSeq" id="WP_014770016.1">
    <property type="nucleotide sequence ID" value="NC_018002.1"/>
</dbReference>
<evidence type="ECO:0000259" key="2">
    <source>
        <dbReference type="Pfam" id="PF00535"/>
    </source>
</evidence>
<dbReference type="InterPro" id="IPR029044">
    <property type="entry name" value="Nucleotide-diphossugar_trans"/>
</dbReference>
<evidence type="ECO:0000313" key="3">
    <source>
        <dbReference type="EMBL" id="AFL69140.1"/>
    </source>
</evidence>
<keyword evidence="1" id="KW-1133">Transmembrane helix</keyword>
<dbReference type="EMBL" id="CP003333">
    <property type="protein sequence ID" value="AFL69140.1"/>
    <property type="molecule type" value="Genomic_DNA"/>
</dbReference>
<proteinExistence type="predicted"/>
<dbReference type="PANTHER" id="PTHR22916">
    <property type="entry name" value="GLYCOSYLTRANSFERASE"/>
    <property type="match status" value="1"/>
</dbReference>